<dbReference type="Proteomes" id="UP000724584">
    <property type="component" value="Unassembled WGS sequence"/>
</dbReference>
<keyword evidence="2" id="KW-1185">Reference proteome</keyword>
<name>A0ACB7PSH3_9PEZI</name>
<evidence type="ECO:0000313" key="2">
    <source>
        <dbReference type="Proteomes" id="UP000724584"/>
    </source>
</evidence>
<gene>
    <name evidence="1" type="ORF">F5144DRAFT_39727</name>
</gene>
<dbReference type="EMBL" id="JAGIZQ010000001">
    <property type="protein sequence ID" value="KAH6650274.1"/>
    <property type="molecule type" value="Genomic_DNA"/>
</dbReference>
<evidence type="ECO:0000313" key="1">
    <source>
        <dbReference type="EMBL" id="KAH6650274.1"/>
    </source>
</evidence>
<organism evidence="1 2">
    <name type="scientific">Chaetomium tenue</name>
    <dbReference type="NCBI Taxonomy" id="1854479"/>
    <lineage>
        <taxon>Eukaryota</taxon>
        <taxon>Fungi</taxon>
        <taxon>Dikarya</taxon>
        <taxon>Ascomycota</taxon>
        <taxon>Pezizomycotina</taxon>
        <taxon>Sordariomycetes</taxon>
        <taxon>Sordariomycetidae</taxon>
        <taxon>Sordariales</taxon>
        <taxon>Chaetomiaceae</taxon>
        <taxon>Chaetomium</taxon>
    </lineage>
</organism>
<proteinExistence type="predicted"/>
<sequence length="295" mass="31637">MHAIMQLRGTSSTCHGKRHPPLILPWPASRDTPPRWITGQLGPNTNAFHVPCSGLKQARAGHSTVIGHSVVLLTAAAPRTRDRESLQRFKQARHFDQCMQNAHIGPLPPSAHLLAPSGCGMLCSHLFRTLACPAEPANPRKTGPNAPSGVSLVAKASQVSAGKMLWESRRWGELGGRCGDAKVGEGLLERSGDPHGGQLARDDIRLRALCAHSERSGTLGRLTLRSSEQDVLFGHAHCCVNGTGEAAGVSFSHISMVLLGTDHDPRGAWLVNLLPHRSVPALQFMGGHWAWSVLA</sequence>
<comment type="caution">
    <text evidence="1">The sequence shown here is derived from an EMBL/GenBank/DDBJ whole genome shotgun (WGS) entry which is preliminary data.</text>
</comment>
<accession>A0ACB7PSH3</accession>
<reference evidence="1 2" key="1">
    <citation type="journal article" date="2021" name="Nat. Commun.">
        <title>Genetic determinants of endophytism in the Arabidopsis root mycobiome.</title>
        <authorList>
            <person name="Mesny F."/>
            <person name="Miyauchi S."/>
            <person name="Thiergart T."/>
            <person name="Pickel B."/>
            <person name="Atanasova L."/>
            <person name="Karlsson M."/>
            <person name="Huettel B."/>
            <person name="Barry K.W."/>
            <person name="Haridas S."/>
            <person name="Chen C."/>
            <person name="Bauer D."/>
            <person name="Andreopoulos W."/>
            <person name="Pangilinan J."/>
            <person name="LaButti K."/>
            <person name="Riley R."/>
            <person name="Lipzen A."/>
            <person name="Clum A."/>
            <person name="Drula E."/>
            <person name="Henrissat B."/>
            <person name="Kohler A."/>
            <person name="Grigoriev I.V."/>
            <person name="Martin F.M."/>
            <person name="Hacquard S."/>
        </authorList>
    </citation>
    <scope>NUCLEOTIDE SEQUENCE [LARGE SCALE GENOMIC DNA]</scope>
    <source>
        <strain evidence="1 2">MPI-SDFR-AT-0079</strain>
    </source>
</reference>
<protein>
    <submittedName>
        <fullName evidence="1">Uncharacterized protein</fullName>
    </submittedName>
</protein>